<accession>A0ABP0KQ43</accession>
<comment type="caution">
    <text evidence="1">The sequence shown here is derived from an EMBL/GenBank/DDBJ whole genome shotgun (WGS) entry which is preliminary data.</text>
</comment>
<reference evidence="1 2" key="1">
    <citation type="submission" date="2024-02" db="EMBL/GenBank/DDBJ databases">
        <authorList>
            <person name="Chen Y."/>
            <person name="Shah S."/>
            <person name="Dougan E. K."/>
            <person name="Thang M."/>
            <person name="Chan C."/>
        </authorList>
    </citation>
    <scope>NUCLEOTIDE SEQUENCE [LARGE SCALE GENOMIC DNA]</scope>
</reference>
<organism evidence="1 2">
    <name type="scientific">Durusdinium trenchii</name>
    <dbReference type="NCBI Taxonomy" id="1381693"/>
    <lineage>
        <taxon>Eukaryota</taxon>
        <taxon>Sar</taxon>
        <taxon>Alveolata</taxon>
        <taxon>Dinophyceae</taxon>
        <taxon>Suessiales</taxon>
        <taxon>Symbiodiniaceae</taxon>
        <taxon>Durusdinium</taxon>
    </lineage>
</organism>
<sequence length="257" mass="28239">MATVELPPRTRGAHGRALLLLVGLVVLFQLNNSFIQPSLGRTCRRTDSRVVRSAEEGEVEAAVLAAEAEPAEAEAHYLPLFQELNVSSSTDARKLMGAMVAVFNKGDRAVDLVLTSPSNRSTMMYAIGDVPSNFDSAAQLLLRKRDRRMRVRVLKNFRPPVEAEPEVMRVSRQTNSTKLGSAIMSKFVDIVGNNLKRSVKLEFQGAQTASIALEAIEKAQHKAHREFTFLPRKVYNPTGEADPVRGGVKMEVLVVAA</sequence>
<gene>
    <name evidence="1" type="ORF">CCMP2556_LOCUS16966</name>
</gene>
<dbReference type="EMBL" id="CAXAMN010009224">
    <property type="protein sequence ID" value="CAK9028044.1"/>
    <property type="molecule type" value="Genomic_DNA"/>
</dbReference>
<protein>
    <submittedName>
        <fullName evidence="1">Uncharacterized protein</fullName>
    </submittedName>
</protein>
<dbReference type="Proteomes" id="UP001642484">
    <property type="component" value="Unassembled WGS sequence"/>
</dbReference>
<keyword evidence="2" id="KW-1185">Reference proteome</keyword>
<name>A0ABP0KQ43_9DINO</name>
<evidence type="ECO:0000313" key="1">
    <source>
        <dbReference type="EMBL" id="CAK9028044.1"/>
    </source>
</evidence>
<evidence type="ECO:0000313" key="2">
    <source>
        <dbReference type="Proteomes" id="UP001642484"/>
    </source>
</evidence>
<proteinExistence type="predicted"/>